<proteinExistence type="predicted"/>
<comment type="caution">
    <text evidence="1">The sequence shown here is derived from an EMBL/GenBank/DDBJ whole genome shotgun (WGS) entry which is preliminary data.</text>
</comment>
<accession>A0A4C1SS34</accession>
<evidence type="ECO:0000313" key="1">
    <source>
        <dbReference type="EMBL" id="GBP05043.1"/>
    </source>
</evidence>
<evidence type="ECO:0000313" key="2">
    <source>
        <dbReference type="Proteomes" id="UP000299102"/>
    </source>
</evidence>
<dbReference type="Proteomes" id="UP000299102">
    <property type="component" value="Unassembled WGS sequence"/>
</dbReference>
<reference evidence="1 2" key="1">
    <citation type="journal article" date="2019" name="Commun. Biol.">
        <title>The bagworm genome reveals a unique fibroin gene that provides high tensile strength.</title>
        <authorList>
            <person name="Kono N."/>
            <person name="Nakamura H."/>
            <person name="Ohtoshi R."/>
            <person name="Tomita M."/>
            <person name="Numata K."/>
            <person name="Arakawa K."/>
        </authorList>
    </citation>
    <scope>NUCLEOTIDE SEQUENCE [LARGE SCALE GENOMIC DNA]</scope>
</reference>
<protein>
    <submittedName>
        <fullName evidence="1">Uncharacterized protein</fullName>
    </submittedName>
</protein>
<sequence>MDRDTSAEIHNEKKFLVFYKNLGGRDLSVLLTRVGAAPRGRAARSVVICLPVRGIRPRTSSGKNKF</sequence>
<dbReference type="AlphaFoldDB" id="A0A4C1SS34"/>
<name>A0A4C1SS34_EUMVA</name>
<organism evidence="1 2">
    <name type="scientific">Eumeta variegata</name>
    <name type="common">Bagworm moth</name>
    <name type="synonym">Eumeta japonica</name>
    <dbReference type="NCBI Taxonomy" id="151549"/>
    <lineage>
        <taxon>Eukaryota</taxon>
        <taxon>Metazoa</taxon>
        <taxon>Ecdysozoa</taxon>
        <taxon>Arthropoda</taxon>
        <taxon>Hexapoda</taxon>
        <taxon>Insecta</taxon>
        <taxon>Pterygota</taxon>
        <taxon>Neoptera</taxon>
        <taxon>Endopterygota</taxon>
        <taxon>Lepidoptera</taxon>
        <taxon>Glossata</taxon>
        <taxon>Ditrysia</taxon>
        <taxon>Tineoidea</taxon>
        <taxon>Psychidae</taxon>
        <taxon>Oiketicinae</taxon>
        <taxon>Eumeta</taxon>
    </lineage>
</organism>
<dbReference type="EMBL" id="BGZK01000016">
    <property type="protein sequence ID" value="GBP05043.1"/>
    <property type="molecule type" value="Genomic_DNA"/>
</dbReference>
<gene>
    <name evidence="1" type="ORF">EVAR_3389_1</name>
</gene>
<keyword evidence="2" id="KW-1185">Reference proteome</keyword>